<dbReference type="Pfam" id="PF06803">
    <property type="entry name" value="DUF1232"/>
    <property type="match status" value="1"/>
</dbReference>
<dbReference type="InterPro" id="IPR010652">
    <property type="entry name" value="DUF1232"/>
</dbReference>
<name>A0A923E684_CLOTT</name>
<dbReference type="EMBL" id="JAAZWO010000004">
    <property type="protein sequence ID" value="MBC2397138.1"/>
    <property type="molecule type" value="Genomic_DNA"/>
</dbReference>
<keyword evidence="2" id="KW-0812">Transmembrane</keyword>
<keyword evidence="4" id="KW-0472">Membrane</keyword>
<sequence>MKISAVKAVLTEKDVLGIIKEYVKIEGLFLEELTINEFIVLKGTYKKKISIPFIIKIGLGSIKDNLLKIKIFNVKIAKIGILNSIKNFALKNILKDFKKYGIEVDKDTVSLDLNGVSQFIPYFYFKLNKITITNGALEAEIEDMVYAKDKEIPEIEEEEKKYTTPQDCYTKFRKDIENNIPSKYEKILEYAMIIPDIVALLWRIFKDKRVDTFTKAKAIGVVGYLAMPFDILPDFIPFIGKIDDIAVAFYGLNSIINDIPEEIILENWQGEKNIIIIVKEGVKYIAEIVGSQNISTLLATIKNLSKNENKKKNNEKDKNCNLENNRAVNEE</sequence>
<evidence type="ECO:0000256" key="5">
    <source>
        <dbReference type="SAM" id="MobiDB-lite"/>
    </source>
</evidence>
<feature type="domain" description="DUF1232" evidence="6">
    <location>
        <begin position="214"/>
        <end position="249"/>
    </location>
</feature>
<feature type="region of interest" description="Disordered" evidence="5">
    <location>
        <begin position="309"/>
        <end position="331"/>
    </location>
</feature>
<evidence type="ECO:0000256" key="2">
    <source>
        <dbReference type="ARBA" id="ARBA00022692"/>
    </source>
</evidence>
<reference evidence="7 8" key="1">
    <citation type="submission" date="2020-04" db="EMBL/GenBank/DDBJ databases">
        <title>Genomic insights into acetone-butanol-ethanol (ABE) fermentation by sequencing solventogenic clostridia strains.</title>
        <authorList>
            <person name="Brown S."/>
        </authorList>
    </citation>
    <scope>NUCLEOTIDE SEQUENCE [LARGE SCALE GENOMIC DNA]</scope>
    <source>
        <strain evidence="7 8">DJ011</strain>
    </source>
</reference>
<evidence type="ECO:0000256" key="1">
    <source>
        <dbReference type="ARBA" id="ARBA00004127"/>
    </source>
</evidence>
<evidence type="ECO:0000313" key="7">
    <source>
        <dbReference type="EMBL" id="MBC2397138.1"/>
    </source>
</evidence>
<protein>
    <submittedName>
        <fullName evidence="7">DUF1232 domain-containing protein</fullName>
    </submittedName>
</protein>
<keyword evidence="3" id="KW-1133">Transmembrane helix</keyword>
<evidence type="ECO:0000313" key="8">
    <source>
        <dbReference type="Proteomes" id="UP000563151"/>
    </source>
</evidence>
<accession>A0A923E684</accession>
<dbReference type="Proteomes" id="UP000563151">
    <property type="component" value="Unassembled WGS sequence"/>
</dbReference>
<organism evidence="7 8">
    <name type="scientific">Clostridium tetanomorphum</name>
    <dbReference type="NCBI Taxonomy" id="1553"/>
    <lineage>
        <taxon>Bacteria</taxon>
        <taxon>Bacillati</taxon>
        <taxon>Bacillota</taxon>
        <taxon>Clostridia</taxon>
        <taxon>Eubacteriales</taxon>
        <taxon>Clostridiaceae</taxon>
        <taxon>Clostridium</taxon>
    </lineage>
</organism>
<dbReference type="GO" id="GO:0012505">
    <property type="term" value="C:endomembrane system"/>
    <property type="evidence" value="ECO:0007669"/>
    <property type="project" value="UniProtKB-SubCell"/>
</dbReference>
<evidence type="ECO:0000256" key="4">
    <source>
        <dbReference type="ARBA" id="ARBA00023136"/>
    </source>
</evidence>
<feature type="compositionally biased region" description="Basic and acidic residues" evidence="5">
    <location>
        <begin position="309"/>
        <end position="320"/>
    </location>
</feature>
<gene>
    <name evidence="7" type="ORF">HGG79_04990</name>
</gene>
<comment type="caution">
    <text evidence="7">The sequence shown here is derived from an EMBL/GenBank/DDBJ whole genome shotgun (WGS) entry which is preliminary data.</text>
</comment>
<dbReference type="AlphaFoldDB" id="A0A923E684"/>
<comment type="subcellular location">
    <subcellularLocation>
        <location evidence="1">Endomembrane system</location>
        <topology evidence="1">Multi-pass membrane protein</topology>
    </subcellularLocation>
</comment>
<proteinExistence type="predicted"/>
<dbReference type="RefSeq" id="WP_173680466.1">
    <property type="nucleotide sequence ID" value="NZ_JAAZWO010000004.1"/>
</dbReference>
<evidence type="ECO:0000256" key="3">
    <source>
        <dbReference type="ARBA" id="ARBA00022989"/>
    </source>
</evidence>
<evidence type="ECO:0000259" key="6">
    <source>
        <dbReference type="Pfam" id="PF06803"/>
    </source>
</evidence>
<keyword evidence="8" id="KW-1185">Reference proteome</keyword>